<reference evidence="4 5" key="1">
    <citation type="submission" date="2024-02" db="EMBL/GenBank/DDBJ databases">
        <title>Genome analysis and characterization of Microbaculum marinisediminis sp. nov., isolated from marine sediment.</title>
        <authorList>
            <person name="Du Z.-J."/>
            <person name="Ye Y.-Q."/>
            <person name="Zhang Z.-R."/>
            <person name="Yuan S.-M."/>
            <person name="Zhang X.-Y."/>
        </authorList>
    </citation>
    <scope>NUCLEOTIDE SEQUENCE [LARGE SCALE GENOMIC DNA]</scope>
    <source>
        <strain evidence="4 5">SDUM1044001</strain>
    </source>
</reference>
<dbReference type="Gene3D" id="2.30.30.40">
    <property type="entry name" value="SH3 Domains"/>
    <property type="match status" value="1"/>
</dbReference>
<proteinExistence type="predicted"/>
<gene>
    <name evidence="4" type="ORF">V3328_16690</name>
</gene>
<sequence length="215" mass="24043">MTRTRYLTVLSVALLASTAVPAFAEQAEVTADLNIRTGPSTRYQVITTVPDGGGVDVYGCVRGYDWCDVAWGAYRGWVFADYLDYTYRGSARAMSDWRDEIGVPLVSYDPDAYSERYYRDTPWYPGPYDVRDRPAAPPPDLESRLDGEMTDTETWDNELVHRRDSGDGSEQYEPPEPGFADRNTDDGYGGDDLHVGDKTDQVTGSDFPPEHVIAQ</sequence>
<dbReference type="SMART" id="SM00287">
    <property type="entry name" value="SH3b"/>
    <property type="match status" value="1"/>
</dbReference>
<dbReference type="AlphaFoldDB" id="A0AAW9RHH9"/>
<evidence type="ECO:0000313" key="5">
    <source>
        <dbReference type="Proteomes" id="UP001378188"/>
    </source>
</evidence>
<keyword evidence="5" id="KW-1185">Reference proteome</keyword>
<dbReference type="Pfam" id="PF08239">
    <property type="entry name" value="SH3_3"/>
    <property type="match status" value="1"/>
</dbReference>
<evidence type="ECO:0000313" key="4">
    <source>
        <dbReference type="EMBL" id="MEJ8573132.1"/>
    </source>
</evidence>
<dbReference type="EMBL" id="JAZHOF010000006">
    <property type="protein sequence ID" value="MEJ8573132.1"/>
    <property type="molecule type" value="Genomic_DNA"/>
</dbReference>
<dbReference type="Proteomes" id="UP001378188">
    <property type="component" value="Unassembled WGS sequence"/>
</dbReference>
<feature type="signal peptide" evidence="2">
    <location>
        <begin position="1"/>
        <end position="24"/>
    </location>
</feature>
<evidence type="ECO:0000259" key="3">
    <source>
        <dbReference type="PROSITE" id="PS51781"/>
    </source>
</evidence>
<dbReference type="PROSITE" id="PS51781">
    <property type="entry name" value="SH3B"/>
    <property type="match status" value="1"/>
</dbReference>
<comment type="caution">
    <text evidence="4">The sequence shown here is derived from an EMBL/GenBank/DDBJ whole genome shotgun (WGS) entry which is preliminary data.</text>
</comment>
<dbReference type="InterPro" id="IPR003646">
    <property type="entry name" value="SH3-like_bac-type"/>
</dbReference>
<feature type="region of interest" description="Disordered" evidence="1">
    <location>
        <begin position="127"/>
        <end position="215"/>
    </location>
</feature>
<accession>A0AAW9RHH9</accession>
<evidence type="ECO:0000256" key="2">
    <source>
        <dbReference type="SAM" id="SignalP"/>
    </source>
</evidence>
<feature type="domain" description="SH3b" evidence="3">
    <location>
        <begin position="24"/>
        <end position="87"/>
    </location>
</feature>
<evidence type="ECO:0000256" key="1">
    <source>
        <dbReference type="SAM" id="MobiDB-lite"/>
    </source>
</evidence>
<name>A0AAW9RHH9_9HYPH</name>
<protein>
    <submittedName>
        <fullName evidence="4">SH3 domain-containing protein</fullName>
    </submittedName>
</protein>
<dbReference type="RefSeq" id="WP_340330820.1">
    <property type="nucleotide sequence ID" value="NZ_JAZHOF010000006.1"/>
</dbReference>
<feature type="chain" id="PRO_5043746041" evidence="2">
    <location>
        <begin position="25"/>
        <end position="215"/>
    </location>
</feature>
<organism evidence="4 5">
    <name type="scientific">Microbaculum marinum</name>
    <dbReference type="NCBI Taxonomy" id="1764581"/>
    <lineage>
        <taxon>Bacteria</taxon>
        <taxon>Pseudomonadati</taxon>
        <taxon>Pseudomonadota</taxon>
        <taxon>Alphaproteobacteria</taxon>
        <taxon>Hyphomicrobiales</taxon>
        <taxon>Tepidamorphaceae</taxon>
        <taxon>Microbaculum</taxon>
    </lineage>
</organism>
<keyword evidence="2" id="KW-0732">Signal</keyword>
<feature type="compositionally biased region" description="Basic and acidic residues" evidence="1">
    <location>
        <begin position="191"/>
        <end position="200"/>
    </location>
</feature>